<dbReference type="EMBL" id="MTBM01000015">
    <property type="protein sequence ID" value="OSI09295.1"/>
    <property type="molecule type" value="Genomic_DNA"/>
</dbReference>
<dbReference type="GO" id="GO:0003690">
    <property type="term" value="F:double-stranded DNA binding"/>
    <property type="evidence" value="ECO:0007669"/>
    <property type="project" value="InterPro"/>
</dbReference>
<organism evidence="2 4">
    <name type="scientific">Neisseria zoodegmatis</name>
    <dbReference type="NCBI Taxonomy" id="326523"/>
    <lineage>
        <taxon>Bacteria</taxon>
        <taxon>Pseudomonadati</taxon>
        <taxon>Pseudomonadota</taxon>
        <taxon>Betaproteobacteria</taxon>
        <taxon>Neisseriales</taxon>
        <taxon>Neisseriaceae</taxon>
        <taxon>Neisseria</taxon>
    </lineage>
</organism>
<dbReference type="Pfam" id="PF07352">
    <property type="entry name" value="Phage_Mu_Gam"/>
    <property type="match status" value="1"/>
</dbReference>
<gene>
    <name evidence="2" type="primary">gam</name>
    <name evidence="1" type="ORF">BWD10_10240</name>
    <name evidence="2" type="ORF">SAMEA4504057_00141</name>
</gene>
<dbReference type="GO" id="GO:0042262">
    <property type="term" value="P:DNA protection"/>
    <property type="evidence" value="ECO:0007669"/>
    <property type="project" value="InterPro"/>
</dbReference>
<evidence type="ECO:0000313" key="4">
    <source>
        <dbReference type="Proteomes" id="UP000215033"/>
    </source>
</evidence>
<dbReference type="SUPFAM" id="SSF161266">
    <property type="entry name" value="Gam-like"/>
    <property type="match status" value="1"/>
</dbReference>
<dbReference type="Proteomes" id="UP000215033">
    <property type="component" value="Chromosome 1"/>
</dbReference>
<dbReference type="AlphaFoldDB" id="A0AB38DNC5"/>
<evidence type="ECO:0000313" key="1">
    <source>
        <dbReference type="EMBL" id="OSI09295.1"/>
    </source>
</evidence>
<dbReference type="EMBL" id="LT906434">
    <property type="protein sequence ID" value="SNU78665.1"/>
    <property type="molecule type" value="Genomic_DNA"/>
</dbReference>
<dbReference type="KEGG" id="nzo:SAMEA4504057_0141"/>
<sequence>MARKKRYNTPAVTVGIQTRDEAVEHIKRYGDLSREATRMVADHNDTVAEMQEKLDAQIAPLTAEMQAIEAGVLAWATANRDMLTDNGKVKYCNLTTGTIRWRFDPPKCQVRGVDAVIALMQSDEKYARFVRTKHEINKDAVLNEAEFFVDNPVAGLSIVQGAEKFAIEVNEQEVG</sequence>
<protein>
    <submittedName>
        <fullName evidence="2">Host-nuclease inhibitor phage protein Gam</fullName>
    </submittedName>
</protein>
<reference evidence="1 3" key="1">
    <citation type="submission" date="2017-01" db="EMBL/GenBank/DDBJ databases">
        <authorList>
            <person name="Wolfgang W.J."/>
            <person name="Cole J."/>
            <person name="Wroblewski D."/>
            <person name="Mcginnis J."/>
            <person name="Musser K.A."/>
        </authorList>
    </citation>
    <scope>NUCLEOTIDE SEQUENCE [LARGE SCALE GENOMIC DNA]</scope>
    <source>
        <strain evidence="1 3">DSM 21643</strain>
    </source>
</reference>
<keyword evidence="3" id="KW-1185">Reference proteome</keyword>
<reference evidence="2 4" key="2">
    <citation type="submission" date="2017-06" db="EMBL/GenBank/DDBJ databases">
        <authorList>
            <consortium name="Pathogen Informatics"/>
        </authorList>
    </citation>
    <scope>NUCLEOTIDE SEQUENCE [LARGE SCALE GENOMIC DNA]</scope>
    <source>
        <strain evidence="2 4">NCTC12230</strain>
    </source>
</reference>
<dbReference type="Proteomes" id="UP000193466">
    <property type="component" value="Unassembled WGS sequence"/>
</dbReference>
<evidence type="ECO:0000313" key="3">
    <source>
        <dbReference type="Proteomes" id="UP000193466"/>
    </source>
</evidence>
<dbReference type="InterPro" id="IPR009951">
    <property type="entry name" value="Host-nuc_inhib_Gam"/>
</dbReference>
<dbReference type="Gene3D" id="1.20.5.170">
    <property type="match status" value="1"/>
</dbReference>
<accession>A0AB38DNC5</accession>
<dbReference type="RefSeq" id="WP_085364242.1">
    <property type="nucleotide sequence ID" value="NZ_LT906434.1"/>
</dbReference>
<proteinExistence type="predicted"/>
<name>A0AB38DNC5_9NEIS</name>
<evidence type="ECO:0000313" key="2">
    <source>
        <dbReference type="EMBL" id="SNU78665.1"/>
    </source>
</evidence>